<reference evidence="2 3" key="1">
    <citation type="submission" date="2023-03" db="EMBL/GenBank/DDBJ databases">
        <title>Whole genome sequencing of Methanotrichaceae archaeon M04Ac.</title>
        <authorList>
            <person name="Khomyakova M.A."/>
            <person name="Merkel A.Y."/>
            <person name="Slobodkin A.I."/>
        </authorList>
    </citation>
    <scope>NUCLEOTIDE SEQUENCE [LARGE SCALE GENOMIC DNA]</scope>
    <source>
        <strain evidence="2 3">M04Ac</strain>
    </source>
</reference>
<feature type="domain" description="ParB-like N-terminal" evidence="1">
    <location>
        <begin position="2"/>
        <end position="92"/>
    </location>
</feature>
<organism evidence="2 3">
    <name type="scientific">Candidatus Methanocrinis alkalitolerans</name>
    <dbReference type="NCBI Taxonomy" id="3033395"/>
    <lineage>
        <taxon>Archaea</taxon>
        <taxon>Methanobacteriati</taxon>
        <taxon>Methanobacteriota</taxon>
        <taxon>Stenosarchaea group</taxon>
        <taxon>Methanomicrobia</taxon>
        <taxon>Methanotrichales</taxon>
        <taxon>Methanotrichaceae</taxon>
        <taxon>Methanocrinis</taxon>
    </lineage>
</organism>
<dbReference type="SUPFAM" id="SSF110849">
    <property type="entry name" value="ParB/Sulfiredoxin"/>
    <property type="match status" value="1"/>
</dbReference>
<dbReference type="Gene3D" id="3.90.1530.10">
    <property type="entry name" value="Conserved hypothetical protein from pyrococcus furiosus pfu- 392566-001, ParB domain"/>
    <property type="match status" value="1"/>
</dbReference>
<dbReference type="RefSeq" id="WP_316969988.1">
    <property type="nucleotide sequence ID" value="NZ_JARFPL010000062.1"/>
</dbReference>
<protein>
    <submittedName>
        <fullName evidence="2">ParB/RepB/Spo0J family partition protein</fullName>
    </submittedName>
</protein>
<keyword evidence="3" id="KW-1185">Reference proteome</keyword>
<name>A0ABT5XHZ5_9EURY</name>
<sequence length="340" mass="37854">MAKLSLSSITLDPELQPRTTIDQATIDEYAEEMNSSETFPPIIVFDDGAKKWLADGWHRYFAAQKAGLEEIDVDLKIGSRRDALLFSISANAKHGLRRSIDDKRRAVLSLLSDPEWAKLSNRELAKLAGVSHAMVNKYRGEAEGGNVSRSPISAKVLDYFSAGAGLPLFNDWDGTHEIAKWLLPVARDLDETIDHLADCGISPADLRSGKRLMGATPDGEGDFSYMISLHPHPEPFNFWVEIFEFCGDPLAESSCGTATAYKKAVTLDRISFIMGWGRERSLRGLCAARLSDFTAWVTCDDDAEPSYVPPFRDEYPEIFNQSDIEMQDQLEAKRIAAQGW</sequence>
<dbReference type="InterPro" id="IPR003115">
    <property type="entry name" value="ParB_N"/>
</dbReference>
<dbReference type="Proteomes" id="UP001215956">
    <property type="component" value="Unassembled WGS sequence"/>
</dbReference>
<evidence type="ECO:0000313" key="2">
    <source>
        <dbReference type="EMBL" id="MDF0594295.1"/>
    </source>
</evidence>
<proteinExistence type="predicted"/>
<dbReference type="SMART" id="SM00470">
    <property type="entry name" value="ParB"/>
    <property type="match status" value="1"/>
</dbReference>
<accession>A0ABT5XHZ5</accession>
<comment type="caution">
    <text evidence="2">The sequence shown here is derived from an EMBL/GenBank/DDBJ whole genome shotgun (WGS) entry which is preliminary data.</text>
</comment>
<dbReference type="InterPro" id="IPR036086">
    <property type="entry name" value="ParB/Sulfiredoxin_sf"/>
</dbReference>
<evidence type="ECO:0000313" key="3">
    <source>
        <dbReference type="Proteomes" id="UP001215956"/>
    </source>
</evidence>
<evidence type="ECO:0000259" key="1">
    <source>
        <dbReference type="SMART" id="SM00470"/>
    </source>
</evidence>
<dbReference type="Pfam" id="PF02195">
    <property type="entry name" value="ParB_N"/>
    <property type="match status" value="1"/>
</dbReference>
<gene>
    <name evidence="2" type="ORF">P0O24_11965</name>
</gene>
<dbReference type="EMBL" id="JARFPL010000062">
    <property type="protein sequence ID" value="MDF0594295.1"/>
    <property type="molecule type" value="Genomic_DNA"/>
</dbReference>